<dbReference type="EMBL" id="PSQE01000006">
    <property type="protein sequence ID" value="RHN49968.1"/>
    <property type="molecule type" value="Genomic_DNA"/>
</dbReference>
<evidence type="ECO:0000256" key="8">
    <source>
        <dbReference type="RuleBase" id="RU003651"/>
    </source>
</evidence>
<dbReference type="InterPro" id="IPR027417">
    <property type="entry name" value="P-loop_NTPase"/>
</dbReference>
<feature type="compositionally biased region" description="Basic and acidic residues" evidence="10">
    <location>
        <begin position="329"/>
        <end position="340"/>
    </location>
</feature>
<organism evidence="13 16">
    <name type="scientific">Medicago truncatula</name>
    <name type="common">Barrel medic</name>
    <name type="synonym">Medicago tribuloides</name>
    <dbReference type="NCBI Taxonomy" id="3880"/>
    <lineage>
        <taxon>Eukaryota</taxon>
        <taxon>Viridiplantae</taxon>
        <taxon>Streptophyta</taxon>
        <taxon>Embryophyta</taxon>
        <taxon>Tracheophyta</taxon>
        <taxon>Spermatophyta</taxon>
        <taxon>Magnoliopsida</taxon>
        <taxon>eudicotyledons</taxon>
        <taxon>Gunneridae</taxon>
        <taxon>Pentapetalae</taxon>
        <taxon>rosids</taxon>
        <taxon>fabids</taxon>
        <taxon>Fabales</taxon>
        <taxon>Fabaceae</taxon>
        <taxon>Papilionoideae</taxon>
        <taxon>50 kb inversion clade</taxon>
        <taxon>NPAAA clade</taxon>
        <taxon>Hologalegina</taxon>
        <taxon>IRL clade</taxon>
        <taxon>Trifolieae</taxon>
        <taxon>Medicago</taxon>
    </lineage>
</organism>
<keyword evidence="4 13" id="KW-0378">Hydrolase</keyword>
<dbReference type="InterPro" id="IPR025753">
    <property type="entry name" value="AAA_N_dom"/>
</dbReference>
<dbReference type="OMA" id="WYPNDDE"/>
<evidence type="ECO:0000313" key="17">
    <source>
        <dbReference type="Proteomes" id="UP000265566"/>
    </source>
</evidence>
<evidence type="ECO:0000259" key="12">
    <source>
        <dbReference type="SMART" id="SM00382"/>
    </source>
</evidence>
<reference evidence="17" key="4">
    <citation type="journal article" date="2018" name="Nat. Plants">
        <title>Whole-genome landscape of Medicago truncatula symbiotic genes.</title>
        <authorList>
            <person name="Pecrix Y."/>
            <person name="Staton S.E."/>
            <person name="Sallet E."/>
            <person name="Lelandais-Briere C."/>
            <person name="Moreau S."/>
            <person name="Carrere S."/>
            <person name="Blein T."/>
            <person name="Jardinaud M.F."/>
            <person name="Latrasse D."/>
            <person name="Zouine M."/>
            <person name="Zahm M."/>
            <person name="Kreplak J."/>
            <person name="Mayjonade B."/>
            <person name="Satge C."/>
            <person name="Perez M."/>
            <person name="Cauet S."/>
            <person name="Marande W."/>
            <person name="Chantry-Darmon C."/>
            <person name="Lopez-Roques C."/>
            <person name="Bouchez O."/>
            <person name="Berard A."/>
            <person name="Debelle F."/>
            <person name="Munos S."/>
            <person name="Bendahmane A."/>
            <person name="Berges H."/>
            <person name="Niebel A."/>
            <person name="Buitink J."/>
            <person name="Frugier F."/>
            <person name="Benhamed M."/>
            <person name="Crespi M."/>
            <person name="Gouzy J."/>
            <person name="Gamas P."/>
        </authorList>
    </citation>
    <scope>NUCLEOTIDE SEQUENCE [LARGE SCALE GENOMIC DNA]</scope>
    <source>
        <strain evidence="17">cv. Jemalong A17</strain>
    </source>
</reference>
<dbReference type="SUPFAM" id="SSF52540">
    <property type="entry name" value="P-loop containing nucleoside triphosphate hydrolases"/>
    <property type="match status" value="1"/>
</dbReference>
<feature type="region of interest" description="Disordered" evidence="10">
    <location>
        <begin position="316"/>
        <end position="340"/>
    </location>
</feature>
<evidence type="ECO:0000256" key="10">
    <source>
        <dbReference type="SAM" id="MobiDB-lite"/>
    </source>
</evidence>
<accession>G7KK16</accession>
<evidence type="ECO:0000256" key="5">
    <source>
        <dbReference type="ARBA" id="ARBA00022840"/>
    </source>
</evidence>
<evidence type="ECO:0000256" key="3">
    <source>
        <dbReference type="ARBA" id="ARBA00022741"/>
    </source>
</evidence>
<dbReference type="Gramene" id="rna34212">
    <property type="protein sequence ID" value="RHN49968.1"/>
    <property type="gene ID" value="gene34212"/>
</dbReference>
<protein>
    <submittedName>
        <fullName evidence="13">P-loop nucleoside triphosphate hydrolase superfamily protein</fullName>
    </submittedName>
    <submittedName>
        <fullName evidence="14">Putative ATPase, AAA-type, core, AAA-type ATPase domain-containing protein</fullName>
    </submittedName>
</protein>
<evidence type="ECO:0000256" key="1">
    <source>
        <dbReference type="ARBA" id="ARBA00001946"/>
    </source>
</evidence>
<sequence length="520" mass="60767">MKMEIGELWSQLGSIMASIMFVYAMFDKFFPPNLRVYFLKYTNKFTNYMYPYIHIKFHELSGERLKQSETYKIIQTYLSDNSSQRARRLKAEVVKDSQNPLVLSMDDNEEIIDEFNGVKVWWTANYTTSKSQSFSYYPTSDEKRFLTLTFHKKHREVITTSYIQHVLDEGKSIMSKNRQLKLYTNNPSSNWWGYRSKKWNHTTFEHPARFGTLAMEPEKKQEILNDLLKFKKGKEYYAKVGKAWKRGYLLYGPPGTGKSTMISAIANYMNYDVYDLELTTVKDNNELKRLLIETSSKSIIVIEDIDCSLDLTGQRKKKKKKDDDENDEMKDPIKKAEEEEKNESKVTLSGLLNFIDGIWSACGSERIIIFTTNFVDKLDPALIRRGRMDKHIEMSYCSYQAFKVLARNYLDVETHDDLFPIIEKLLGETNMTPADVAENLMPKSITEDFESCLKNLIQSLEIAKKKDEEEAKKKIEDEEAKLKAQKEKQELIQEEEKVKVDEKLEEKVKENGVKENGVIH</sequence>
<proteinExistence type="inferred from homology"/>
<dbReference type="AlphaFoldDB" id="G7KK16"/>
<keyword evidence="3 8" id="KW-0547">Nucleotide-binding</keyword>
<keyword evidence="16" id="KW-1185">Reference proteome</keyword>
<keyword evidence="5 8" id="KW-0067">ATP-binding</keyword>
<dbReference type="InterPro" id="IPR003960">
    <property type="entry name" value="ATPase_AAA_CS"/>
</dbReference>
<dbReference type="eggNOG" id="KOG0743">
    <property type="taxonomic scope" value="Eukaryota"/>
</dbReference>
<dbReference type="GO" id="GO:0006950">
    <property type="term" value="P:response to stress"/>
    <property type="evidence" value="ECO:0007669"/>
    <property type="project" value="UniProtKB-ARBA"/>
</dbReference>
<dbReference type="InterPro" id="IPR003959">
    <property type="entry name" value="ATPase_AAA_core"/>
</dbReference>
<keyword evidence="11" id="KW-1133">Transmembrane helix</keyword>
<dbReference type="CDD" id="cd19510">
    <property type="entry name" value="RecA-like_BCS1"/>
    <property type="match status" value="1"/>
</dbReference>
<keyword evidence="9" id="KW-0175">Coiled coil</keyword>
<keyword evidence="11" id="KW-0472">Membrane</keyword>
<dbReference type="Gene3D" id="6.10.280.40">
    <property type="match status" value="1"/>
</dbReference>
<reference evidence="13 16" key="1">
    <citation type="journal article" date="2011" name="Nature">
        <title>The Medicago genome provides insight into the evolution of rhizobial symbioses.</title>
        <authorList>
            <person name="Young N.D."/>
            <person name="Debelle F."/>
            <person name="Oldroyd G.E."/>
            <person name="Geurts R."/>
            <person name="Cannon S.B."/>
            <person name="Udvardi M.K."/>
            <person name="Benedito V.A."/>
            <person name="Mayer K.F."/>
            <person name="Gouzy J."/>
            <person name="Schoof H."/>
            <person name="Van de Peer Y."/>
            <person name="Proost S."/>
            <person name="Cook D.R."/>
            <person name="Meyers B.C."/>
            <person name="Spannagl M."/>
            <person name="Cheung F."/>
            <person name="De Mita S."/>
            <person name="Krishnakumar V."/>
            <person name="Gundlach H."/>
            <person name="Zhou S."/>
            <person name="Mudge J."/>
            <person name="Bharti A.K."/>
            <person name="Murray J.D."/>
            <person name="Naoumkina M.A."/>
            <person name="Rosen B."/>
            <person name="Silverstein K.A."/>
            <person name="Tang H."/>
            <person name="Rombauts S."/>
            <person name="Zhao P.X."/>
            <person name="Zhou P."/>
            <person name="Barbe V."/>
            <person name="Bardou P."/>
            <person name="Bechner M."/>
            <person name="Bellec A."/>
            <person name="Berger A."/>
            <person name="Berges H."/>
            <person name="Bidwell S."/>
            <person name="Bisseling T."/>
            <person name="Choisne N."/>
            <person name="Couloux A."/>
            <person name="Denny R."/>
            <person name="Deshpande S."/>
            <person name="Dai X."/>
            <person name="Doyle J.J."/>
            <person name="Dudez A.M."/>
            <person name="Farmer A.D."/>
            <person name="Fouteau S."/>
            <person name="Franken C."/>
            <person name="Gibelin C."/>
            <person name="Gish J."/>
            <person name="Goldstein S."/>
            <person name="Gonzalez A.J."/>
            <person name="Green P.J."/>
            <person name="Hallab A."/>
            <person name="Hartog M."/>
            <person name="Hua A."/>
            <person name="Humphray S.J."/>
            <person name="Jeong D.H."/>
            <person name="Jing Y."/>
            <person name="Jocker A."/>
            <person name="Kenton S.M."/>
            <person name="Kim D.J."/>
            <person name="Klee K."/>
            <person name="Lai H."/>
            <person name="Lang C."/>
            <person name="Lin S."/>
            <person name="Macmil S.L."/>
            <person name="Magdelenat G."/>
            <person name="Matthews L."/>
            <person name="McCorrison J."/>
            <person name="Monaghan E.L."/>
            <person name="Mun J.H."/>
            <person name="Najar F.Z."/>
            <person name="Nicholson C."/>
            <person name="Noirot C."/>
            <person name="O'Bleness M."/>
            <person name="Paule C.R."/>
            <person name="Poulain J."/>
            <person name="Prion F."/>
            <person name="Qin B."/>
            <person name="Qu C."/>
            <person name="Retzel E.F."/>
            <person name="Riddle C."/>
            <person name="Sallet E."/>
            <person name="Samain S."/>
            <person name="Samson N."/>
            <person name="Sanders I."/>
            <person name="Saurat O."/>
            <person name="Scarpelli C."/>
            <person name="Schiex T."/>
            <person name="Segurens B."/>
            <person name="Severin A.J."/>
            <person name="Sherrier D.J."/>
            <person name="Shi R."/>
            <person name="Sims S."/>
            <person name="Singer S.R."/>
            <person name="Sinharoy S."/>
            <person name="Sterck L."/>
            <person name="Viollet A."/>
            <person name="Wang B.B."/>
            <person name="Wang K."/>
            <person name="Wang M."/>
            <person name="Wang X."/>
            <person name="Warfsmann J."/>
            <person name="Weissenbach J."/>
            <person name="White D.D."/>
            <person name="White J.D."/>
            <person name="Wiley G.B."/>
            <person name="Wincker P."/>
            <person name="Xing Y."/>
            <person name="Yang L."/>
            <person name="Yao Z."/>
            <person name="Ying F."/>
            <person name="Zhai J."/>
            <person name="Zhou L."/>
            <person name="Zuber A."/>
            <person name="Denarie J."/>
            <person name="Dixon R.A."/>
            <person name="May G.D."/>
            <person name="Schwartz D.C."/>
            <person name="Rogers J."/>
            <person name="Quetier F."/>
            <person name="Town C.D."/>
            <person name="Roe B.A."/>
        </authorList>
    </citation>
    <scope>NUCLEOTIDE SEQUENCE [LARGE SCALE GENOMIC DNA]</scope>
    <source>
        <strain evidence="13">A17</strain>
        <strain evidence="15 16">cv. Jemalong A17</strain>
    </source>
</reference>
<dbReference type="GO" id="GO:0005524">
    <property type="term" value="F:ATP binding"/>
    <property type="evidence" value="ECO:0007669"/>
    <property type="project" value="UniProtKB-KW"/>
</dbReference>
<evidence type="ECO:0000256" key="4">
    <source>
        <dbReference type="ARBA" id="ARBA00022801"/>
    </source>
</evidence>
<evidence type="ECO:0000313" key="16">
    <source>
        <dbReference type="Proteomes" id="UP000002051"/>
    </source>
</evidence>
<dbReference type="SMART" id="SM00382">
    <property type="entry name" value="AAA"/>
    <property type="match status" value="1"/>
</dbReference>
<dbReference type="Gene3D" id="3.40.50.300">
    <property type="entry name" value="P-loop containing nucleotide triphosphate hydrolases"/>
    <property type="match status" value="1"/>
</dbReference>
<dbReference type="KEGG" id="mtr:11421813"/>
<dbReference type="PROSITE" id="PS00674">
    <property type="entry name" value="AAA"/>
    <property type="match status" value="1"/>
</dbReference>
<dbReference type="Proteomes" id="UP000002051">
    <property type="component" value="Chromosome 6"/>
</dbReference>
<dbReference type="PaxDb" id="3880-AES74655"/>
<evidence type="ECO:0000256" key="7">
    <source>
        <dbReference type="ARBA" id="ARBA00049360"/>
    </source>
</evidence>
<dbReference type="Pfam" id="PF14363">
    <property type="entry name" value="AAA_assoc"/>
    <property type="match status" value="1"/>
</dbReference>
<dbReference type="PANTHER" id="PTHR23070">
    <property type="entry name" value="BCS1 AAA-TYPE ATPASE"/>
    <property type="match status" value="1"/>
</dbReference>
<dbReference type="InterPro" id="IPR003593">
    <property type="entry name" value="AAA+_ATPase"/>
</dbReference>
<reference evidence="15" key="3">
    <citation type="submission" date="2015-04" db="UniProtKB">
        <authorList>
            <consortium name="EnsemblPlants"/>
        </authorList>
    </citation>
    <scope>IDENTIFICATION</scope>
    <source>
        <strain evidence="15">cv. Jemalong A17</strain>
    </source>
</reference>
<keyword evidence="6" id="KW-0460">Magnesium</keyword>
<feature type="domain" description="AAA+ ATPase" evidence="12">
    <location>
        <begin position="244"/>
        <end position="398"/>
    </location>
</feature>
<dbReference type="FunFam" id="3.40.50.300:FF:001122">
    <property type="entry name" value="AAA-ATPase ASD, mitochondrial"/>
    <property type="match status" value="1"/>
</dbReference>
<comment type="cofactor">
    <cofactor evidence="1">
        <name>Mg(2+)</name>
        <dbReference type="ChEBI" id="CHEBI:18420"/>
    </cofactor>
</comment>
<evidence type="ECO:0000313" key="13">
    <source>
        <dbReference type="EMBL" id="AES74655.1"/>
    </source>
</evidence>
<dbReference type="STRING" id="3880.G7KK16"/>
<dbReference type="Pfam" id="PF00004">
    <property type="entry name" value="AAA"/>
    <property type="match status" value="1"/>
</dbReference>
<reference evidence="14" key="5">
    <citation type="journal article" date="2018" name="Nat. Plants">
        <title>Whole-genome landscape of Medicago truncatula symbiotic genes.</title>
        <authorList>
            <person name="Pecrix Y."/>
            <person name="Gamas P."/>
            <person name="Carrere S."/>
        </authorList>
    </citation>
    <scope>NUCLEOTIDE SEQUENCE</scope>
    <source>
        <tissue evidence="14">Leaves</tissue>
    </source>
</reference>
<dbReference type="InterPro" id="IPR050747">
    <property type="entry name" value="Mitochondrial_chaperone_BCS1"/>
</dbReference>
<name>G7KK16_MEDTR</name>
<comment type="similarity">
    <text evidence="2">Belongs to the AAA ATPase family. BCS1 subfamily.</text>
</comment>
<feature type="coiled-coil region" evidence="9">
    <location>
        <begin position="457"/>
        <end position="504"/>
    </location>
</feature>
<dbReference type="InterPro" id="IPR058017">
    <property type="entry name" value="At3g28540-like_C"/>
</dbReference>
<dbReference type="EMBL" id="CM001222">
    <property type="protein sequence ID" value="AES74655.1"/>
    <property type="molecule type" value="Genomic_DNA"/>
</dbReference>
<evidence type="ECO:0000313" key="14">
    <source>
        <dbReference type="EMBL" id="RHN49968.1"/>
    </source>
</evidence>
<dbReference type="HOGENOM" id="CLU_010189_0_1_1"/>
<comment type="catalytic activity">
    <reaction evidence="7">
        <text>ATP + H2O = ADP + phosphate + H(+)</text>
        <dbReference type="Rhea" id="RHEA:13065"/>
        <dbReference type="ChEBI" id="CHEBI:15377"/>
        <dbReference type="ChEBI" id="CHEBI:15378"/>
        <dbReference type="ChEBI" id="CHEBI:30616"/>
        <dbReference type="ChEBI" id="CHEBI:43474"/>
        <dbReference type="ChEBI" id="CHEBI:456216"/>
    </reaction>
</comment>
<evidence type="ECO:0000313" key="15">
    <source>
        <dbReference type="EnsemblPlants" id="AES74655"/>
    </source>
</evidence>
<feature type="transmembrane region" description="Helical" evidence="11">
    <location>
        <begin position="7"/>
        <end position="26"/>
    </location>
</feature>
<dbReference type="OrthoDB" id="10251412at2759"/>
<dbReference type="EnsemblPlants" id="AES74655">
    <property type="protein sequence ID" value="AES74655"/>
    <property type="gene ID" value="MTR_6g009520"/>
</dbReference>
<gene>
    <name evidence="15" type="primary">11421813</name>
    <name evidence="13" type="ordered locus">MTR_6g009520</name>
    <name evidence="14" type="ORF">MtrunA17_Chr6g0452371</name>
</gene>
<evidence type="ECO:0000256" key="9">
    <source>
        <dbReference type="SAM" id="Coils"/>
    </source>
</evidence>
<evidence type="ECO:0000256" key="2">
    <source>
        <dbReference type="ARBA" id="ARBA00007448"/>
    </source>
</evidence>
<evidence type="ECO:0000256" key="6">
    <source>
        <dbReference type="ARBA" id="ARBA00022842"/>
    </source>
</evidence>
<reference evidence="13 16" key="2">
    <citation type="journal article" date="2014" name="BMC Genomics">
        <title>An improved genome release (version Mt4.0) for the model legume Medicago truncatula.</title>
        <authorList>
            <person name="Tang H."/>
            <person name="Krishnakumar V."/>
            <person name="Bidwell S."/>
            <person name="Rosen B."/>
            <person name="Chan A."/>
            <person name="Zhou S."/>
            <person name="Gentzbittel L."/>
            <person name="Childs K.L."/>
            <person name="Yandell M."/>
            <person name="Gundlach H."/>
            <person name="Mayer K.F."/>
            <person name="Schwartz D.C."/>
            <person name="Town C.D."/>
        </authorList>
    </citation>
    <scope>GENOME REANNOTATION</scope>
    <source>
        <strain evidence="13">A17</strain>
        <strain evidence="15 16">cv. Jemalong A17</strain>
    </source>
</reference>
<keyword evidence="11" id="KW-0812">Transmembrane</keyword>
<dbReference type="GO" id="GO:0016887">
    <property type="term" value="F:ATP hydrolysis activity"/>
    <property type="evidence" value="ECO:0007669"/>
    <property type="project" value="InterPro"/>
</dbReference>
<dbReference type="Pfam" id="PF25568">
    <property type="entry name" value="AAA_lid_At3g28540"/>
    <property type="match status" value="1"/>
</dbReference>
<evidence type="ECO:0000256" key="11">
    <source>
        <dbReference type="SAM" id="Phobius"/>
    </source>
</evidence>
<dbReference type="Proteomes" id="UP000265566">
    <property type="component" value="Chromosome 6"/>
</dbReference>